<sequence>MPKPVSALDVFDIGDYEVVCRPRVSILGNYAADLRIRRKTDRKLIYPHDGCRVPGLFDAPKDARVAALELAHEVIRLDIEYPET</sequence>
<accession>A0AAQ1GN56</accession>
<protein>
    <submittedName>
        <fullName evidence="2">Uncharacterized protein</fullName>
    </submittedName>
</protein>
<name>A0AAQ1GN56_9BURK</name>
<reference evidence="2 3" key="1">
    <citation type="submission" date="2016-10" db="EMBL/GenBank/DDBJ databases">
        <authorList>
            <person name="Varghese N."/>
            <person name="Submissions S."/>
        </authorList>
    </citation>
    <scope>NUCLEOTIDE SEQUENCE [LARGE SCALE GENOMIC DNA]</scope>
    <source>
        <strain evidence="2 3">LMG 22274</strain>
    </source>
</reference>
<dbReference type="InterPro" id="IPR046569">
    <property type="entry name" value="DUF6723"/>
</dbReference>
<comment type="caution">
    <text evidence="2">The sequence shown here is derived from an EMBL/GenBank/DDBJ whole genome shotgun (WGS) entry which is preliminary data.</text>
</comment>
<gene>
    <name evidence="1" type="ORF">C7400_1326</name>
    <name evidence="2" type="ORF">SAMN05216550_12635</name>
</gene>
<organism evidence="2 3">
    <name type="scientific">Paraburkholderia tropica</name>
    <dbReference type="NCBI Taxonomy" id="92647"/>
    <lineage>
        <taxon>Bacteria</taxon>
        <taxon>Pseudomonadati</taxon>
        <taxon>Pseudomonadota</taxon>
        <taxon>Betaproteobacteria</taxon>
        <taxon>Burkholderiales</taxon>
        <taxon>Burkholderiaceae</taxon>
        <taxon>Paraburkholderia</taxon>
    </lineage>
</organism>
<reference evidence="1 4" key="2">
    <citation type="submission" date="2018-05" db="EMBL/GenBank/DDBJ databases">
        <title>Genomic Encyclopedia of Type Strains, Phase IV (KMG-V): Genome sequencing to study the core and pangenomes of soil and plant-associated prokaryotes.</title>
        <authorList>
            <person name="Whitman W."/>
        </authorList>
    </citation>
    <scope>NUCLEOTIDE SEQUENCE [LARGE SCALE GENOMIC DNA]</scope>
    <source>
        <strain evidence="1 4">SIr-6563</strain>
    </source>
</reference>
<evidence type="ECO:0000313" key="3">
    <source>
        <dbReference type="Proteomes" id="UP000183529"/>
    </source>
</evidence>
<dbReference type="AlphaFoldDB" id="A0AAQ1GN56"/>
<evidence type="ECO:0000313" key="4">
    <source>
        <dbReference type="Proteomes" id="UP000247515"/>
    </source>
</evidence>
<proteinExistence type="predicted"/>
<dbReference type="RefSeq" id="WP_074987244.1">
    <property type="nucleotide sequence ID" value="NZ_CADFGN010000019.1"/>
</dbReference>
<keyword evidence="4" id="KW-1185">Reference proteome</keyword>
<dbReference type="EMBL" id="FNZM01000026">
    <property type="protein sequence ID" value="SEK14017.1"/>
    <property type="molecule type" value="Genomic_DNA"/>
</dbReference>
<evidence type="ECO:0000313" key="2">
    <source>
        <dbReference type="EMBL" id="SEK14017.1"/>
    </source>
</evidence>
<dbReference type="Proteomes" id="UP000183529">
    <property type="component" value="Unassembled WGS sequence"/>
</dbReference>
<dbReference type="EMBL" id="QJJV01000032">
    <property type="protein sequence ID" value="PXX07027.1"/>
    <property type="molecule type" value="Genomic_DNA"/>
</dbReference>
<dbReference type="Pfam" id="PF20484">
    <property type="entry name" value="DUF6723"/>
    <property type="match status" value="1"/>
</dbReference>
<evidence type="ECO:0000313" key="1">
    <source>
        <dbReference type="EMBL" id="PXX07027.1"/>
    </source>
</evidence>
<dbReference type="Proteomes" id="UP000247515">
    <property type="component" value="Unassembled WGS sequence"/>
</dbReference>